<sequence length="142" mass="15956">MSFTDEEIAYLRSHPLARLASLCADEQPDVVPVALEFDGTHFWVGGPRDEVLGTRKIRNVMSGRRKVAFVVDDLDSIDPFVARGVRVYGEADGPVKRDGMVGYGHYLRITPTISWSWNLSGEPVGVTWYETRRATHEPPRPD</sequence>
<dbReference type="AlphaFoldDB" id="A0A101V0T4"/>
<dbReference type="InterPro" id="IPR012349">
    <property type="entry name" value="Split_barrel_FMN-bd"/>
</dbReference>
<dbReference type="OrthoDB" id="3693562at2"/>
<dbReference type="NCBIfam" id="TIGR04023">
    <property type="entry name" value="PPOX_MSMEG_5819"/>
    <property type="match status" value="1"/>
</dbReference>
<dbReference type="SUPFAM" id="SSF50475">
    <property type="entry name" value="FMN-binding split barrel"/>
    <property type="match status" value="1"/>
</dbReference>
<keyword evidence="2" id="KW-1185">Reference proteome</keyword>
<dbReference type="InterPro" id="IPR024031">
    <property type="entry name" value="MSMEG_5819/OxyR"/>
</dbReference>
<evidence type="ECO:0000313" key="2">
    <source>
        <dbReference type="Proteomes" id="UP000053260"/>
    </source>
</evidence>
<reference evidence="1 2" key="1">
    <citation type="submission" date="2015-10" db="EMBL/GenBank/DDBJ databases">
        <title>Draft genome sequence of Streptomyces sp. RV15, isolated from a marine sponge.</title>
        <authorList>
            <person name="Ruckert C."/>
            <person name="Abdelmohsen U.R."/>
            <person name="Winkler A."/>
            <person name="Hentschel U."/>
            <person name="Kalinowski J."/>
            <person name="Kampfer P."/>
            <person name="Glaeser S."/>
        </authorList>
    </citation>
    <scope>NUCLEOTIDE SEQUENCE [LARGE SCALE GENOMIC DNA]</scope>
    <source>
        <strain evidence="1 2">RV15</strain>
    </source>
</reference>
<organism evidence="1 2">
    <name type="scientific">Streptomyces dysideae</name>
    <dbReference type="NCBI Taxonomy" id="909626"/>
    <lineage>
        <taxon>Bacteria</taxon>
        <taxon>Bacillati</taxon>
        <taxon>Actinomycetota</taxon>
        <taxon>Actinomycetes</taxon>
        <taxon>Kitasatosporales</taxon>
        <taxon>Streptomycetaceae</taxon>
        <taxon>Streptomyces</taxon>
    </lineage>
</organism>
<protein>
    <submittedName>
        <fullName evidence="1">Pyridoxamine 5'-phosphate oxidase</fullName>
    </submittedName>
</protein>
<comment type="caution">
    <text evidence="1">The sequence shown here is derived from an EMBL/GenBank/DDBJ whole genome shotgun (WGS) entry which is preliminary data.</text>
</comment>
<dbReference type="STRING" id="909626.AQJ91_14325"/>
<dbReference type="Proteomes" id="UP000053260">
    <property type="component" value="Unassembled WGS sequence"/>
</dbReference>
<evidence type="ECO:0000313" key="1">
    <source>
        <dbReference type="EMBL" id="KUO20445.1"/>
    </source>
</evidence>
<name>A0A101V0T4_9ACTN</name>
<dbReference type="EMBL" id="LMXB01000036">
    <property type="protein sequence ID" value="KUO20445.1"/>
    <property type="molecule type" value="Genomic_DNA"/>
</dbReference>
<proteinExistence type="predicted"/>
<accession>A0A101V0T4</accession>
<dbReference type="RefSeq" id="WP_067020736.1">
    <property type="nucleotide sequence ID" value="NZ_KQ949081.1"/>
</dbReference>
<dbReference type="Gene3D" id="2.30.110.10">
    <property type="entry name" value="Electron Transport, Fmn-binding Protein, Chain A"/>
    <property type="match status" value="1"/>
</dbReference>
<gene>
    <name evidence="1" type="ORF">AQJ91_14325</name>
</gene>